<evidence type="ECO:0000313" key="1">
    <source>
        <dbReference type="EMBL" id="KAK9193934.1"/>
    </source>
</evidence>
<dbReference type="AlphaFoldDB" id="A0AAP0QJ43"/>
<accession>A0AAP0QJ43</accession>
<dbReference type="InterPro" id="IPR029063">
    <property type="entry name" value="SAM-dependent_MTases_sf"/>
</dbReference>
<dbReference type="GO" id="GO:0009507">
    <property type="term" value="C:chloroplast"/>
    <property type="evidence" value="ECO:0007669"/>
    <property type="project" value="TreeGrafter"/>
</dbReference>
<name>A0AAP0QJ43_9ROSI</name>
<gene>
    <name evidence="1" type="ORF">WN944_004635</name>
</gene>
<comment type="caution">
    <text evidence="1">The sequence shown here is derived from an EMBL/GenBank/DDBJ whole genome shotgun (WGS) entry which is preliminary data.</text>
</comment>
<evidence type="ECO:0000313" key="2">
    <source>
        <dbReference type="Proteomes" id="UP001428341"/>
    </source>
</evidence>
<dbReference type="Proteomes" id="UP001428341">
    <property type="component" value="Unassembled WGS sequence"/>
</dbReference>
<reference evidence="1 2" key="1">
    <citation type="submission" date="2024-05" db="EMBL/GenBank/DDBJ databases">
        <title>Haplotype-resolved chromosome-level genome assembly of Huyou (Citrus changshanensis).</title>
        <authorList>
            <person name="Miao C."/>
            <person name="Chen W."/>
            <person name="Wu Y."/>
            <person name="Wang L."/>
            <person name="Zhao S."/>
            <person name="Grierson D."/>
            <person name="Xu C."/>
            <person name="Chen K."/>
        </authorList>
    </citation>
    <scope>NUCLEOTIDE SEQUENCE [LARGE SCALE GENOMIC DNA]</scope>
    <source>
        <strain evidence="1">01-14</strain>
        <tissue evidence="1">Leaf</tissue>
    </source>
</reference>
<sequence length="305" mass="34635">MGVVFGSIPIIFCQQTARHQYLHKEIYCFHSMNSLFLPSSLLLFPSCKSPSPYLRPKPQYICTFNRHHHDHDLPTLSHSLKPSLQLSLSTRKMSIGAASPPNEGTVSVINFEDFTEKDWSFLDSDELNFKEHIQRIDQIISAGEIDESSKVLVSISSEEFVDRVVESSPSLLLVVHDSLFVLAGIKEKYDTVKCWQGELIYVPDKWGPLDVVFLYFLPAMPFPLDQVFETLANRCSPGARVVISHPQGREALQKQRKQFPDVIVSDLPDQMTLQKVAANHCFQIDNFVDESGFYLVVLKFSKAKN</sequence>
<organism evidence="1 2">
    <name type="scientific">Citrus x changshan-huyou</name>
    <dbReference type="NCBI Taxonomy" id="2935761"/>
    <lineage>
        <taxon>Eukaryota</taxon>
        <taxon>Viridiplantae</taxon>
        <taxon>Streptophyta</taxon>
        <taxon>Embryophyta</taxon>
        <taxon>Tracheophyta</taxon>
        <taxon>Spermatophyta</taxon>
        <taxon>Magnoliopsida</taxon>
        <taxon>eudicotyledons</taxon>
        <taxon>Gunneridae</taxon>
        <taxon>Pentapetalae</taxon>
        <taxon>rosids</taxon>
        <taxon>malvids</taxon>
        <taxon>Sapindales</taxon>
        <taxon>Rutaceae</taxon>
        <taxon>Aurantioideae</taxon>
        <taxon>Citrus</taxon>
    </lineage>
</organism>
<proteinExistence type="predicted"/>
<dbReference type="SUPFAM" id="SSF53335">
    <property type="entry name" value="S-adenosyl-L-methionine-dependent methyltransferases"/>
    <property type="match status" value="1"/>
</dbReference>
<dbReference type="PANTHER" id="PTHR37217:SF1">
    <property type="entry name" value="EXPRESSED PROTEIN"/>
    <property type="match status" value="1"/>
</dbReference>
<dbReference type="EMBL" id="JBCGBO010000006">
    <property type="protein sequence ID" value="KAK9193934.1"/>
    <property type="molecule type" value="Genomic_DNA"/>
</dbReference>
<protein>
    <submittedName>
        <fullName evidence="1">Uncharacterized protein</fullName>
    </submittedName>
</protein>
<keyword evidence="2" id="KW-1185">Reference proteome</keyword>
<dbReference type="PANTHER" id="PTHR37217">
    <property type="entry name" value="EXPRESSED PROTEIN"/>
    <property type="match status" value="1"/>
</dbReference>